<accession>A0A2T7WUA6</accession>
<dbReference type="InterPro" id="IPR011234">
    <property type="entry name" value="Fumarylacetoacetase-like_C"/>
</dbReference>
<keyword evidence="1" id="KW-0456">Lyase</keyword>
<comment type="caution">
    <text evidence="3">The sequence shown here is derived from an EMBL/GenBank/DDBJ whole genome shotgun (WGS) entry which is preliminary data.</text>
</comment>
<dbReference type="GO" id="GO:0005737">
    <property type="term" value="C:cytoplasm"/>
    <property type="evidence" value="ECO:0007669"/>
    <property type="project" value="TreeGrafter"/>
</dbReference>
<dbReference type="GO" id="GO:0008684">
    <property type="term" value="F:2-oxopent-4-enoate hydratase activity"/>
    <property type="evidence" value="ECO:0007669"/>
    <property type="project" value="TreeGrafter"/>
</dbReference>
<evidence type="ECO:0000313" key="3">
    <source>
        <dbReference type="EMBL" id="PVE77845.1"/>
    </source>
</evidence>
<dbReference type="SUPFAM" id="SSF56529">
    <property type="entry name" value="FAH"/>
    <property type="match status" value="1"/>
</dbReference>
<sequence>MTSSGTDEPYGIPALAEALREAELSGIAVPPPSTLRDGLTLAEAYEVQAVNIRKRLDAGESGVGHKIGLTSLAMQKQLGVDQPDFGVVTDAMVIREGEQWDASRLIAPRAEAEFAFLIGEDLGLAPDPQELRAAIAGVACSIEIIDSRVVDWRISLVDTVADNASCARIAYGAFTSASVDVLDALPDAIITMTRDDDVVASGPGSAVLGHPLTALEWLSRAIGAYGERFRAGDVVLAGAVAAAVPLTPGSVYQASAPGLAPVSVHVPLRTQGR</sequence>
<protein>
    <submittedName>
        <fullName evidence="3">2-keto-4-pentenoate hydratase</fullName>
    </submittedName>
</protein>
<dbReference type="PANTHER" id="PTHR30143:SF0">
    <property type="entry name" value="2-KETO-4-PENTENOATE HYDRATASE"/>
    <property type="match status" value="1"/>
</dbReference>
<dbReference type="AlphaFoldDB" id="A0A2T7WUA6"/>
<dbReference type="Pfam" id="PF01557">
    <property type="entry name" value="FAA_hydrolase"/>
    <property type="match status" value="1"/>
</dbReference>
<proteinExistence type="predicted"/>
<dbReference type="EMBL" id="QDFT01000006">
    <property type="protein sequence ID" value="PVE77845.1"/>
    <property type="molecule type" value="Genomic_DNA"/>
</dbReference>
<dbReference type="PANTHER" id="PTHR30143">
    <property type="entry name" value="ACID HYDRATASE"/>
    <property type="match status" value="1"/>
</dbReference>
<organism evidence="3 4">
    <name type="scientific">Microbacterium testaceum</name>
    <name type="common">Aureobacterium testaceum</name>
    <name type="synonym">Brevibacterium testaceum</name>
    <dbReference type="NCBI Taxonomy" id="2033"/>
    <lineage>
        <taxon>Bacteria</taxon>
        <taxon>Bacillati</taxon>
        <taxon>Actinomycetota</taxon>
        <taxon>Actinomycetes</taxon>
        <taxon>Micrococcales</taxon>
        <taxon>Microbacteriaceae</taxon>
        <taxon>Microbacterium</taxon>
    </lineage>
</organism>
<gene>
    <name evidence="3" type="ORF">DC432_03870</name>
</gene>
<evidence type="ECO:0000256" key="1">
    <source>
        <dbReference type="ARBA" id="ARBA00023239"/>
    </source>
</evidence>
<evidence type="ECO:0000313" key="4">
    <source>
        <dbReference type="Proteomes" id="UP000244649"/>
    </source>
</evidence>
<reference evidence="3 4" key="1">
    <citation type="submission" date="2018-04" db="EMBL/GenBank/DDBJ databases">
        <authorList>
            <person name="Go L.Y."/>
            <person name="Mitchell J.A."/>
        </authorList>
    </citation>
    <scope>NUCLEOTIDE SEQUENCE [LARGE SCALE GENOMIC DNA]</scope>
    <source>
        <strain evidence="3 4">TPD7010</strain>
    </source>
</reference>
<dbReference type="InterPro" id="IPR050772">
    <property type="entry name" value="Hydratase-Decarb/MhpD_sf"/>
</dbReference>
<dbReference type="RefSeq" id="WP_116536761.1">
    <property type="nucleotide sequence ID" value="NZ_QDFT01000006.1"/>
</dbReference>
<dbReference type="InterPro" id="IPR036663">
    <property type="entry name" value="Fumarylacetoacetase_C_sf"/>
</dbReference>
<name>A0A2T7WUA6_MICTE</name>
<dbReference type="Proteomes" id="UP000244649">
    <property type="component" value="Unassembled WGS sequence"/>
</dbReference>
<evidence type="ECO:0000259" key="2">
    <source>
        <dbReference type="Pfam" id="PF01557"/>
    </source>
</evidence>
<dbReference type="Gene3D" id="3.90.850.10">
    <property type="entry name" value="Fumarylacetoacetase-like, C-terminal domain"/>
    <property type="match status" value="1"/>
</dbReference>
<feature type="domain" description="Fumarylacetoacetase-like C-terminal" evidence="2">
    <location>
        <begin position="107"/>
        <end position="265"/>
    </location>
</feature>